<dbReference type="PANTHER" id="PTHR13887">
    <property type="entry name" value="GLUTATHIONE S-TRANSFERASE KAPPA"/>
    <property type="match status" value="1"/>
</dbReference>
<dbReference type="Pfam" id="PF13462">
    <property type="entry name" value="Thioredoxin_4"/>
    <property type="match status" value="1"/>
</dbReference>
<comment type="caution">
    <text evidence="7">The sequence shown here is derived from an EMBL/GenBank/DDBJ whole genome shotgun (WGS) entry which is preliminary data.</text>
</comment>
<dbReference type="GO" id="GO:0016491">
    <property type="term" value="F:oxidoreductase activity"/>
    <property type="evidence" value="ECO:0007669"/>
    <property type="project" value="UniProtKB-KW"/>
</dbReference>
<dbReference type="Gene3D" id="3.40.30.10">
    <property type="entry name" value="Glutaredoxin"/>
    <property type="match status" value="1"/>
</dbReference>
<evidence type="ECO:0000256" key="5">
    <source>
        <dbReference type="ARBA" id="ARBA00023284"/>
    </source>
</evidence>
<evidence type="ECO:0000256" key="1">
    <source>
        <dbReference type="ARBA" id="ARBA00005791"/>
    </source>
</evidence>
<dbReference type="PROSITE" id="PS51352">
    <property type="entry name" value="THIOREDOXIN_2"/>
    <property type="match status" value="1"/>
</dbReference>
<evidence type="ECO:0000313" key="8">
    <source>
        <dbReference type="Proteomes" id="UP000557772"/>
    </source>
</evidence>
<reference evidence="7 8" key="1">
    <citation type="submission" date="2020-05" db="EMBL/GenBank/DDBJ databases">
        <title>Flexivirga sp. ID2601S isolated from air conditioner.</title>
        <authorList>
            <person name="Kim D.H."/>
        </authorList>
    </citation>
    <scope>NUCLEOTIDE SEQUENCE [LARGE SCALE GENOMIC DNA]</scope>
    <source>
        <strain evidence="7 8">ID2601S</strain>
    </source>
</reference>
<dbReference type="PANTHER" id="PTHR13887:SF14">
    <property type="entry name" value="DISULFIDE BOND FORMATION PROTEIN D"/>
    <property type="match status" value="1"/>
</dbReference>
<sequence length="231" mass="24801">MTPLFVAFVAAVVAVVAFIATRPGNSAHASKPAGNQTASASVGDIPKEFRHLARRQTADPLAQGKADAPVVMVEFSDFQCPYCGQFARTTETKLVDKYVKKGVLRIEWRDFPYFGKESYTAALAARAASKQGGFWKLHDALYTHQAPPNSGELTTDRIVSLATSVGLDGTKLRADMRDPKLATAVKADFTQGQKLGISGTPAFVINGTPVIGAQPLSVFEKTIEQASKDQQ</sequence>
<organism evidence="7 8">
    <name type="scientific">Flexivirga aerilata</name>
    <dbReference type="NCBI Taxonomy" id="1656889"/>
    <lineage>
        <taxon>Bacteria</taxon>
        <taxon>Bacillati</taxon>
        <taxon>Actinomycetota</taxon>
        <taxon>Actinomycetes</taxon>
        <taxon>Micrococcales</taxon>
        <taxon>Dermacoccaceae</taxon>
        <taxon>Flexivirga</taxon>
    </lineage>
</organism>
<dbReference type="InterPro" id="IPR012336">
    <property type="entry name" value="Thioredoxin-like_fold"/>
</dbReference>
<dbReference type="EMBL" id="JABENB010000004">
    <property type="protein sequence ID" value="NNG41328.1"/>
    <property type="molecule type" value="Genomic_DNA"/>
</dbReference>
<keyword evidence="8" id="KW-1185">Reference proteome</keyword>
<dbReference type="InterPro" id="IPR013766">
    <property type="entry name" value="Thioredoxin_domain"/>
</dbReference>
<comment type="similarity">
    <text evidence="1">Belongs to the thioredoxin family. DsbA subfamily.</text>
</comment>
<evidence type="ECO:0000256" key="3">
    <source>
        <dbReference type="ARBA" id="ARBA00023002"/>
    </source>
</evidence>
<dbReference type="AlphaFoldDB" id="A0A849APR0"/>
<feature type="domain" description="Thioredoxin" evidence="6">
    <location>
        <begin position="27"/>
        <end position="228"/>
    </location>
</feature>
<keyword evidence="3" id="KW-0560">Oxidoreductase</keyword>
<name>A0A849APR0_9MICO</name>
<evidence type="ECO:0000259" key="6">
    <source>
        <dbReference type="PROSITE" id="PS51352"/>
    </source>
</evidence>
<dbReference type="SUPFAM" id="SSF52833">
    <property type="entry name" value="Thioredoxin-like"/>
    <property type="match status" value="1"/>
</dbReference>
<keyword evidence="5" id="KW-0676">Redox-active center</keyword>
<evidence type="ECO:0000313" key="7">
    <source>
        <dbReference type="EMBL" id="NNG41328.1"/>
    </source>
</evidence>
<accession>A0A849APR0</accession>
<protein>
    <submittedName>
        <fullName evidence="7">Thioredoxin domain-containing protein</fullName>
    </submittedName>
</protein>
<dbReference type="Proteomes" id="UP000557772">
    <property type="component" value="Unassembled WGS sequence"/>
</dbReference>
<evidence type="ECO:0000256" key="4">
    <source>
        <dbReference type="ARBA" id="ARBA00023157"/>
    </source>
</evidence>
<gene>
    <name evidence="7" type="ORF">HJ588_18885</name>
</gene>
<keyword evidence="4" id="KW-1015">Disulfide bond</keyword>
<keyword evidence="2" id="KW-0732">Signal</keyword>
<evidence type="ECO:0000256" key="2">
    <source>
        <dbReference type="ARBA" id="ARBA00022729"/>
    </source>
</evidence>
<proteinExistence type="inferred from homology"/>
<dbReference type="InterPro" id="IPR036249">
    <property type="entry name" value="Thioredoxin-like_sf"/>
</dbReference>